<dbReference type="EMBL" id="JAJUOL010000682">
    <property type="protein sequence ID" value="MCH3853126.1"/>
    <property type="molecule type" value="Genomic_DNA"/>
</dbReference>
<dbReference type="Proteomes" id="UP001199644">
    <property type="component" value="Unassembled WGS sequence"/>
</dbReference>
<feature type="non-terminal residue" evidence="1">
    <location>
        <position position="28"/>
    </location>
</feature>
<proteinExistence type="predicted"/>
<sequence length="28" mass="3217">MNENILKSLDSSEKETLQKGLQILIEKN</sequence>
<gene>
    <name evidence="1" type="ORF">LZC39_13605</name>
</gene>
<evidence type="ECO:0000313" key="2">
    <source>
        <dbReference type="Proteomes" id="UP001199644"/>
    </source>
</evidence>
<organism evidence="1 2">
    <name type="scientific">Campylobacter jejuni</name>
    <dbReference type="NCBI Taxonomy" id="197"/>
    <lineage>
        <taxon>Bacteria</taxon>
        <taxon>Pseudomonadati</taxon>
        <taxon>Campylobacterota</taxon>
        <taxon>Epsilonproteobacteria</taxon>
        <taxon>Campylobacterales</taxon>
        <taxon>Campylobacteraceae</taxon>
        <taxon>Campylobacter</taxon>
    </lineage>
</organism>
<name>A0AAW5EE82_CAMJU</name>
<comment type="caution">
    <text evidence="1">The sequence shown here is derived from an EMBL/GenBank/DDBJ whole genome shotgun (WGS) entry which is preliminary data.</text>
</comment>
<protein>
    <recommendedName>
        <fullName evidence="3">Motility accessory factor</fullName>
    </recommendedName>
</protein>
<dbReference type="AlphaFoldDB" id="A0AAW5EE82"/>
<evidence type="ECO:0000313" key="1">
    <source>
        <dbReference type="EMBL" id="MCH3853126.1"/>
    </source>
</evidence>
<accession>A0AAW5EE82</accession>
<dbReference type="RefSeq" id="WP_240381787.1">
    <property type="nucleotide sequence ID" value="NZ_JAJUOL010000682.1"/>
</dbReference>
<reference evidence="1" key="1">
    <citation type="submission" date="2021-12" db="EMBL/GenBank/DDBJ databases">
        <title>Prevalence of phenicol resistance gene fexA in Campylobacter isolated from poultry supply chain.</title>
        <authorList>
            <person name="Tang B."/>
            <person name="Zheng X."/>
            <person name="Lin J."/>
            <person name="Lin R."/>
            <person name="Yang H."/>
            <person name="Shen Z."/>
            <person name="Xia F."/>
        </authorList>
    </citation>
    <scope>NUCLEOTIDE SEQUENCE</scope>
    <source>
        <strain evidence="1">CJHN2011004</strain>
    </source>
</reference>
<evidence type="ECO:0008006" key="3">
    <source>
        <dbReference type="Google" id="ProtNLM"/>
    </source>
</evidence>